<sequence length="152" mass="17743">MCLCGNELSFNLCCQPFINGDKIPTNPEALMRSRYSAYSKGDAEYIYKTYAQEKQAENPIKEIAEFANSCQFLKLEVLETDDFIEESFVTFKVHYLFSNLLCTLHEKSKFIKENDCWKYLDGNIEETPEIKINRNDLCPCGSNKKFKKCHYK</sequence>
<dbReference type="OrthoDB" id="21421at2"/>
<dbReference type="SUPFAM" id="SSF103642">
    <property type="entry name" value="Sec-C motif"/>
    <property type="match status" value="1"/>
</dbReference>
<proteinExistence type="predicted"/>
<dbReference type="Pfam" id="PF02810">
    <property type="entry name" value="SEC-C"/>
    <property type="match status" value="1"/>
</dbReference>
<feature type="domain" description="YchJ-like middle NTF2-like" evidence="1">
    <location>
        <begin position="26"/>
        <end position="122"/>
    </location>
</feature>
<dbReference type="EMBL" id="FOLO01000014">
    <property type="protein sequence ID" value="SFC64688.1"/>
    <property type="molecule type" value="Genomic_DNA"/>
</dbReference>
<dbReference type="STRING" id="1123010.SAMN02745724_02177"/>
<dbReference type="RefSeq" id="WP_091983566.1">
    <property type="nucleotide sequence ID" value="NZ_FOLO01000014.1"/>
</dbReference>
<name>A0A1I1L134_9GAMM</name>
<dbReference type="PANTHER" id="PTHR33747:SF1">
    <property type="entry name" value="ADENYLATE CYCLASE-ASSOCIATED CAP C-TERMINAL DOMAIN-CONTAINING PROTEIN"/>
    <property type="match status" value="1"/>
</dbReference>
<dbReference type="AlphaFoldDB" id="A0A1I1L134"/>
<dbReference type="SUPFAM" id="SSF54427">
    <property type="entry name" value="NTF2-like"/>
    <property type="match status" value="1"/>
</dbReference>
<evidence type="ECO:0000313" key="2">
    <source>
        <dbReference type="EMBL" id="SFC64688.1"/>
    </source>
</evidence>
<reference evidence="2 3" key="1">
    <citation type="submission" date="2016-10" db="EMBL/GenBank/DDBJ databases">
        <authorList>
            <person name="de Groot N.N."/>
        </authorList>
    </citation>
    <scope>NUCLEOTIDE SEQUENCE [LARGE SCALE GENOMIC DNA]</scope>
    <source>
        <strain evidence="2 3">DSM 6059</strain>
    </source>
</reference>
<dbReference type="Gene3D" id="3.10.450.50">
    <property type="match status" value="1"/>
</dbReference>
<accession>A0A1I1L134</accession>
<keyword evidence="3" id="KW-1185">Reference proteome</keyword>
<evidence type="ECO:0000259" key="1">
    <source>
        <dbReference type="Pfam" id="PF17775"/>
    </source>
</evidence>
<evidence type="ECO:0000313" key="3">
    <source>
        <dbReference type="Proteomes" id="UP000198862"/>
    </source>
</evidence>
<dbReference type="InterPro" id="IPR004027">
    <property type="entry name" value="SEC_C_motif"/>
</dbReference>
<dbReference type="InterPro" id="IPR048469">
    <property type="entry name" value="YchJ-like_M"/>
</dbReference>
<gene>
    <name evidence="2" type="ORF">SAMN02745724_02177</name>
</gene>
<dbReference type="Proteomes" id="UP000198862">
    <property type="component" value="Unassembled WGS sequence"/>
</dbReference>
<dbReference type="PANTHER" id="PTHR33747">
    <property type="entry name" value="UPF0225 PROTEIN SCO1677"/>
    <property type="match status" value="1"/>
</dbReference>
<protein>
    <submittedName>
        <fullName evidence="2">SEC-C motif-containing protein</fullName>
    </submittedName>
</protein>
<dbReference type="InterPro" id="IPR032710">
    <property type="entry name" value="NTF2-like_dom_sf"/>
</dbReference>
<dbReference type="Pfam" id="PF17775">
    <property type="entry name" value="YchJ_M-like"/>
    <property type="match status" value="1"/>
</dbReference>
<organism evidence="2 3">
    <name type="scientific">Pseudoalteromonas denitrificans DSM 6059</name>
    <dbReference type="NCBI Taxonomy" id="1123010"/>
    <lineage>
        <taxon>Bacteria</taxon>
        <taxon>Pseudomonadati</taxon>
        <taxon>Pseudomonadota</taxon>
        <taxon>Gammaproteobacteria</taxon>
        <taxon>Alteromonadales</taxon>
        <taxon>Pseudoalteromonadaceae</taxon>
        <taxon>Pseudoalteromonas</taxon>
    </lineage>
</organism>